<feature type="region of interest" description="Disordered" evidence="1">
    <location>
        <begin position="1"/>
        <end position="40"/>
    </location>
</feature>
<feature type="compositionally biased region" description="Basic and acidic residues" evidence="1">
    <location>
        <begin position="188"/>
        <end position="200"/>
    </location>
</feature>
<dbReference type="PANTHER" id="PTHR41805:SF1">
    <property type="entry name" value="RRNA-PROCESSING PROTEIN FYV7"/>
    <property type="match status" value="1"/>
</dbReference>
<reference evidence="2 3" key="1">
    <citation type="submission" date="2023-10" db="EMBL/GenBank/DDBJ databases">
        <title>Draft genome sequence of Xylaria bambusicola isolate GMP-LS, the root and basal stem rot pathogen of sugarcane in Indonesia.</title>
        <authorList>
            <person name="Selvaraj P."/>
            <person name="Muralishankar V."/>
            <person name="Muruganantham S."/>
            <person name="Sp S."/>
            <person name="Haryani S."/>
            <person name="Lau K.J.X."/>
            <person name="Naqvi N.I."/>
        </authorList>
    </citation>
    <scope>NUCLEOTIDE SEQUENCE [LARGE SCALE GENOMIC DNA]</scope>
    <source>
        <strain evidence="2">GMP-LS</strain>
    </source>
</reference>
<protein>
    <recommendedName>
        <fullName evidence="4">rRNA-processing protein FYV7</fullName>
    </recommendedName>
</protein>
<organism evidence="2 3">
    <name type="scientific">Xylaria bambusicola</name>
    <dbReference type="NCBI Taxonomy" id="326684"/>
    <lineage>
        <taxon>Eukaryota</taxon>
        <taxon>Fungi</taxon>
        <taxon>Dikarya</taxon>
        <taxon>Ascomycota</taxon>
        <taxon>Pezizomycotina</taxon>
        <taxon>Sordariomycetes</taxon>
        <taxon>Xylariomycetidae</taxon>
        <taxon>Xylariales</taxon>
        <taxon>Xylariaceae</taxon>
        <taxon>Xylaria</taxon>
    </lineage>
</organism>
<keyword evidence="3" id="KW-1185">Reference proteome</keyword>
<dbReference type="EMBL" id="JAWHQM010000032">
    <property type="protein sequence ID" value="KAK5633407.1"/>
    <property type="molecule type" value="Genomic_DNA"/>
</dbReference>
<name>A0AAN7Z7L8_9PEZI</name>
<feature type="compositionally biased region" description="Polar residues" evidence="1">
    <location>
        <begin position="90"/>
        <end position="99"/>
    </location>
</feature>
<feature type="compositionally biased region" description="Basic and acidic residues" evidence="1">
    <location>
        <begin position="125"/>
        <end position="145"/>
    </location>
</feature>
<comment type="caution">
    <text evidence="2">The sequence shown here is derived from an EMBL/GenBank/DDBJ whole genome shotgun (WGS) entry which is preliminary data.</text>
</comment>
<dbReference type="Proteomes" id="UP001305414">
    <property type="component" value="Unassembled WGS sequence"/>
</dbReference>
<accession>A0AAN7Z7L8</accession>
<gene>
    <name evidence="2" type="ORF">RRF57_009121</name>
</gene>
<sequence length="281" mass="31840">MTPSKKRSIEGDDAAGPAAKKIRKGFRVGPENLPDGPWRRKGKEAVHNALALACNSLLTYAFLTVDKIKKDLIHKAKVKKAYKKIKTNELAASSRSSKPGLSDVDPGSITIVRTDTRDDGDEIGDGNHSEKDDKGEEEPEQRAAESPEPQIHPQRQAMLDDGDHSNNNTDKPPRRINADNDTQSIEDEQPRRHQERERTNRQRRKPGYFDKALSTAERKKAEAAERAAEKERREAERQRKNEERERFRRAMAKARKPGRDGQRRLGRESGLLLEKVKKMVG</sequence>
<evidence type="ECO:0000313" key="3">
    <source>
        <dbReference type="Proteomes" id="UP001305414"/>
    </source>
</evidence>
<feature type="compositionally biased region" description="Basic and acidic residues" evidence="1">
    <location>
        <begin position="257"/>
        <end position="267"/>
    </location>
</feature>
<evidence type="ECO:0000256" key="1">
    <source>
        <dbReference type="SAM" id="MobiDB-lite"/>
    </source>
</evidence>
<feature type="compositionally biased region" description="Basic and acidic residues" evidence="1">
    <location>
        <begin position="216"/>
        <end position="248"/>
    </location>
</feature>
<proteinExistence type="predicted"/>
<dbReference type="PANTHER" id="PTHR41805">
    <property type="entry name" value="EXPRESSED PROTEIN"/>
    <property type="match status" value="1"/>
</dbReference>
<evidence type="ECO:0008006" key="4">
    <source>
        <dbReference type="Google" id="ProtNLM"/>
    </source>
</evidence>
<dbReference type="AlphaFoldDB" id="A0AAN7Z7L8"/>
<feature type="region of interest" description="Disordered" evidence="1">
    <location>
        <begin position="83"/>
        <end position="281"/>
    </location>
</feature>
<evidence type="ECO:0000313" key="2">
    <source>
        <dbReference type="EMBL" id="KAK5633407.1"/>
    </source>
</evidence>